<dbReference type="Proteomes" id="UP001596415">
    <property type="component" value="Unassembled WGS sequence"/>
</dbReference>
<protein>
    <submittedName>
        <fullName evidence="2">Uncharacterized protein</fullName>
    </submittedName>
</protein>
<keyword evidence="1" id="KW-1133">Transmembrane helix</keyword>
<reference evidence="3" key="1">
    <citation type="journal article" date="2019" name="Int. J. Syst. Evol. Microbiol.">
        <title>The Global Catalogue of Microorganisms (GCM) 10K type strain sequencing project: providing services to taxonomists for standard genome sequencing and annotation.</title>
        <authorList>
            <consortium name="The Broad Institute Genomics Platform"/>
            <consortium name="The Broad Institute Genome Sequencing Center for Infectious Disease"/>
            <person name="Wu L."/>
            <person name="Ma J."/>
        </authorList>
    </citation>
    <scope>NUCLEOTIDE SEQUENCE [LARGE SCALE GENOMIC DNA]</scope>
    <source>
        <strain evidence="3">CGMCC 1.16306</strain>
    </source>
</reference>
<feature type="transmembrane region" description="Helical" evidence="1">
    <location>
        <begin position="12"/>
        <end position="31"/>
    </location>
</feature>
<sequence length="105" mass="11826">MLRDFTQNTLHYAVMFLGAISLLVVAMLSLLYNDSCSTKNSLLFTLAIFTFIFAEVFRAMGYYDIDFGNVSVYIARFLVILASALLASFAIVSKTETEKLGRRLF</sequence>
<organism evidence="2 3">
    <name type="scientific">Jejudonia soesokkakensis</name>
    <dbReference type="NCBI Taxonomy" id="1323432"/>
    <lineage>
        <taxon>Bacteria</taxon>
        <taxon>Pseudomonadati</taxon>
        <taxon>Bacteroidota</taxon>
        <taxon>Flavobacteriia</taxon>
        <taxon>Flavobacteriales</taxon>
        <taxon>Flavobacteriaceae</taxon>
        <taxon>Jejudonia</taxon>
    </lineage>
</organism>
<keyword evidence="1" id="KW-0472">Membrane</keyword>
<evidence type="ECO:0000256" key="1">
    <source>
        <dbReference type="SAM" id="Phobius"/>
    </source>
</evidence>
<evidence type="ECO:0000313" key="3">
    <source>
        <dbReference type="Proteomes" id="UP001596415"/>
    </source>
</evidence>
<dbReference type="EMBL" id="JBHTBN010000006">
    <property type="protein sequence ID" value="MFC7358376.1"/>
    <property type="molecule type" value="Genomic_DNA"/>
</dbReference>
<gene>
    <name evidence="2" type="ORF">ACFQO1_11810</name>
</gene>
<keyword evidence="3" id="KW-1185">Reference proteome</keyword>
<keyword evidence="1" id="KW-0812">Transmembrane</keyword>
<feature type="transmembrane region" description="Helical" evidence="1">
    <location>
        <begin position="43"/>
        <end position="61"/>
    </location>
</feature>
<feature type="transmembrane region" description="Helical" evidence="1">
    <location>
        <begin position="73"/>
        <end position="93"/>
    </location>
</feature>
<comment type="caution">
    <text evidence="2">The sequence shown here is derived from an EMBL/GenBank/DDBJ whole genome shotgun (WGS) entry which is preliminary data.</text>
</comment>
<proteinExistence type="predicted"/>
<name>A0ABW2MX68_9FLAO</name>
<evidence type="ECO:0000313" key="2">
    <source>
        <dbReference type="EMBL" id="MFC7358376.1"/>
    </source>
</evidence>
<accession>A0ABW2MX68</accession>
<dbReference type="RefSeq" id="WP_380218338.1">
    <property type="nucleotide sequence ID" value="NZ_JBHTBN010000006.1"/>
</dbReference>